<dbReference type="Proteomes" id="UP000887013">
    <property type="component" value="Unassembled WGS sequence"/>
</dbReference>
<dbReference type="EMBL" id="BMAW01008166">
    <property type="protein sequence ID" value="GFT07176.1"/>
    <property type="molecule type" value="Genomic_DNA"/>
</dbReference>
<evidence type="ECO:0000313" key="1">
    <source>
        <dbReference type="EMBL" id="GFS81698.1"/>
    </source>
</evidence>
<gene>
    <name evidence="1" type="ORF">NPIL_224501</name>
    <name evidence="2" type="ORF">NPIL_648801</name>
</gene>
<organism evidence="2 3">
    <name type="scientific">Nephila pilipes</name>
    <name type="common">Giant wood spider</name>
    <name type="synonym">Nephila maculata</name>
    <dbReference type="NCBI Taxonomy" id="299642"/>
    <lineage>
        <taxon>Eukaryota</taxon>
        <taxon>Metazoa</taxon>
        <taxon>Ecdysozoa</taxon>
        <taxon>Arthropoda</taxon>
        <taxon>Chelicerata</taxon>
        <taxon>Arachnida</taxon>
        <taxon>Araneae</taxon>
        <taxon>Araneomorphae</taxon>
        <taxon>Entelegynae</taxon>
        <taxon>Araneoidea</taxon>
        <taxon>Nephilidae</taxon>
        <taxon>Nephila</taxon>
    </lineage>
</organism>
<sequence>MRIPEKISCPSCVGYEIGDGTHLVMWITRCDPSLFPILAKSLGHRALITFPESGVYSNLKRMLWLFAPFSNNIRPYRLSGSTFASN</sequence>
<protein>
    <submittedName>
        <fullName evidence="2">Uncharacterized protein</fullName>
    </submittedName>
</protein>
<accession>A0A8X6NCG0</accession>
<dbReference type="AlphaFoldDB" id="A0A8X6NCG0"/>
<keyword evidence="3" id="KW-1185">Reference proteome</keyword>
<comment type="caution">
    <text evidence="2">The sequence shown here is derived from an EMBL/GenBank/DDBJ whole genome shotgun (WGS) entry which is preliminary data.</text>
</comment>
<proteinExistence type="predicted"/>
<dbReference type="EMBL" id="BMAW01003053">
    <property type="protein sequence ID" value="GFS81698.1"/>
    <property type="molecule type" value="Genomic_DNA"/>
</dbReference>
<evidence type="ECO:0000313" key="3">
    <source>
        <dbReference type="Proteomes" id="UP000887013"/>
    </source>
</evidence>
<name>A0A8X6NCG0_NEPPI</name>
<reference evidence="2" key="1">
    <citation type="submission" date="2020-08" db="EMBL/GenBank/DDBJ databases">
        <title>Multicomponent nature underlies the extraordinary mechanical properties of spider dragline silk.</title>
        <authorList>
            <person name="Kono N."/>
            <person name="Nakamura H."/>
            <person name="Mori M."/>
            <person name="Yoshida Y."/>
            <person name="Ohtoshi R."/>
            <person name="Malay A.D."/>
            <person name="Moran D.A.P."/>
            <person name="Tomita M."/>
            <person name="Numata K."/>
            <person name="Arakawa K."/>
        </authorList>
    </citation>
    <scope>NUCLEOTIDE SEQUENCE</scope>
</reference>
<evidence type="ECO:0000313" key="2">
    <source>
        <dbReference type="EMBL" id="GFT07176.1"/>
    </source>
</evidence>